<organism evidence="2 3">
    <name type="scientific">Staphylococcus aureus (strain Newman)</name>
    <dbReference type="NCBI Taxonomy" id="426430"/>
    <lineage>
        <taxon>Bacteria</taxon>
        <taxon>Bacillati</taxon>
        <taxon>Bacillota</taxon>
        <taxon>Bacilli</taxon>
        <taxon>Bacillales</taxon>
        <taxon>Staphylococcaceae</taxon>
        <taxon>Staphylococcus</taxon>
    </lineage>
</organism>
<gene>
    <name evidence="2" type="ordered locus">NWMN_0778</name>
</gene>
<dbReference type="Proteomes" id="UP000006386">
    <property type="component" value="Chromosome"/>
</dbReference>
<dbReference type="Pfam" id="PF01751">
    <property type="entry name" value="Toprim"/>
    <property type="match status" value="1"/>
</dbReference>
<sequence length="131" mass="15146">MMMMAIVNKVIIVEGKSDKKRVQQVIAEPVNIICTHGTMSIDKLDDMIESLYDKQVFVLADSDDEGDRIRNWFKRYLSESEHIFIDKTYCQVANCPKQYLAHVLSKHGFTCKKETPLLPNINNERLVLVNE</sequence>
<dbReference type="CDD" id="cd01027">
    <property type="entry name" value="TOPRIM_RNase_M5_like"/>
    <property type="match status" value="1"/>
</dbReference>
<dbReference type="Gene3D" id="3.40.1360.10">
    <property type="match status" value="1"/>
</dbReference>
<dbReference type="PANTHER" id="PTHR39964:SF2">
    <property type="entry name" value="UPF0292 PROTEIN MJ1624"/>
    <property type="match status" value="1"/>
</dbReference>
<evidence type="ECO:0000259" key="1">
    <source>
        <dbReference type="SMART" id="SM00493"/>
    </source>
</evidence>
<reference evidence="2 3" key="1">
    <citation type="journal article" date="2008" name="J. Bacteriol.">
        <title>Genome sequence of Staphylococcus aureus strain Newman and comparative analysis of staphylococcal genomes: polymorphism and evolution of two major pathogenicity islands.</title>
        <authorList>
            <person name="Baba T."/>
            <person name="Bae T."/>
            <person name="Schneewind O."/>
            <person name="Takeuchi F."/>
            <person name="Hiramatsu K."/>
        </authorList>
    </citation>
    <scope>NUCLEOTIDE SEQUENCE [LARGE SCALE GENOMIC DNA]</scope>
    <source>
        <strain evidence="2 3">Newman</strain>
    </source>
</reference>
<feature type="domain" description="Toprim" evidence="1">
    <location>
        <begin position="8"/>
        <end position="82"/>
    </location>
</feature>
<dbReference type="HOGENOM" id="CLU_140818_2_0_9"/>
<dbReference type="InterPro" id="IPR034141">
    <property type="entry name" value="TOPRIM_RNase_M5-like"/>
</dbReference>
<dbReference type="AlphaFoldDB" id="A0A0H3K7N5"/>
<proteinExistence type="predicted"/>
<name>A0A0H3K7N5_STAAE</name>
<dbReference type="KEGG" id="sae:NWMN_0778"/>
<protein>
    <recommendedName>
        <fullName evidence="1">Toprim domain-containing protein</fullName>
    </recommendedName>
</protein>
<dbReference type="InterPro" id="IPR006171">
    <property type="entry name" value="TOPRIM_dom"/>
</dbReference>
<dbReference type="PANTHER" id="PTHR39964">
    <property type="entry name" value="UPF0292 PROTEIN TK1411"/>
    <property type="match status" value="1"/>
</dbReference>
<evidence type="ECO:0000313" key="2">
    <source>
        <dbReference type="EMBL" id="BAF67050.1"/>
    </source>
</evidence>
<dbReference type="EMBL" id="AP009351">
    <property type="protein sequence ID" value="BAF67050.1"/>
    <property type="molecule type" value="Genomic_DNA"/>
</dbReference>
<dbReference type="SMART" id="SM00493">
    <property type="entry name" value="TOPRIM"/>
    <property type="match status" value="1"/>
</dbReference>
<evidence type="ECO:0000313" key="3">
    <source>
        <dbReference type="Proteomes" id="UP000006386"/>
    </source>
</evidence>
<accession>A0A0H3K7N5</accession>
<dbReference type="SUPFAM" id="SSF110455">
    <property type="entry name" value="Toprim domain"/>
    <property type="match status" value="1"/>
</dbReference>